<proteinExistence type="predicted"/>
<evidence type="ECO:0000313" key="1">
    <source>
        <dbReference type="EMBL" id="ACL42775.1"/>
    </source>
</evidence>
<dbReference type="EMBL" id="CP001344">
    <property type="protein sequence ID" value="ACL42775.1"/>
    <property type="molecule type" value="Genomic_DNA"/>
</dbReference>
<dbReference type="HOGENOM" id="CLU_3381480_0_0_3"/>
<sequence length="33" mass="3754">MKKWGRLRQVKNTLLIVVAFQANLKPSDLIQGS</sequence>
<name>B8HSX8_CYAP4</name>
<reference evidence="1" key="1">
    <citation type="submission" date="2009-01" db="EMBL/GenBank/DDBJ databases">
        <title>Complete sequence of chromosome Cyanothece sp. PCC 7425.</title>
        <authorList>
            <consortium name="US DOE Joint Genome Institute"/>
            <person name="Lucas S."/>
            <person name="Copeland A."/>
            <person name="Lapidus A."/>
            <person name="Glavina del Rio T."/>
            <person name="Dalin E."/>
            <person name="Tice H."/>
            <person name="Bruce D."/>
            <person name="Goodwin L."/>
            <person name="Pitluck S."/>
            <person name="Sims D."/>
            <person name="Meineke L."/>
            <person name="Brettin T."/>
            <person name="Detter J.C."/>
            <person name="Han C."/>
            <person name="Larimer F."/>
            <person name="Land M."/>
            <person name="Hauser L."/>
            <person name="Kyrpides N."/>
            <person name="Ovchinnikova G."/>
            <person name="Liberton M."/>
            <person name="Stoeckel J."/>
            <person name="Banerjee A."/>
            <person name="Singh A."/>
            <person name="Page L."/>
            <person name="Sato H."/>
            <person name="Zhao L."/>
            <person name="Sherman L."/>
            <person name="Pakrasi H."/>
            <person name="Richardson P."/>
        </authorList>
    </citation>
    <scope>NUCLEOTIDE SEQUENCE</scope>
    <source>
        <strain evidence="1">PCC 7425</strain>
    </source>
</reference>
<dbReference type="KEGG" id="cyn:Cyan7425_0383"/>
<dbReference type="AlphaFoldDB" id="B8HSX8"/>
<organism evidence="1">
    <name type="scientific">Cyanothece sp. (strain PCC 7425 / ATCC 29141)</name>
    <dbReference type="NCBI Taxonomy" id="395961"/>
    <lineage>
        <taxon>Bacteria</taxon>
        <taxon>Bacillati</taxon>
        <taxon>Cyanobacteriota</taxon>
        <taxon>Cyanophyceae</taxon>
        <taxon>Gomontiellales</taxon>
        <taxon>Cyanothecaceae</taxon>
        <taxon>Cyanothece</taxon>
    </lineage>
</organism>
<accession>B8HSX8</accession>
<protein>
    <submittedName>
        <fullName evidence="1">Uncharacterized protein</fullName>
    </submittedName>
</protein>
<gene>
    <name evidence="1" type="ordered locus">Cyan7425_0383</name>
</gene>
<dbReference type="STRING" id="395961.Cyan7425_0383"/>